<evidence type="ECO:0000313" key="1">
    <source>
        <dbReference type="EMBL" id="DAE10023.1"/>
    </source>
</evidence>
<accession>A0A8S5PS95</accession>
<organism evidence="1">
    <name type="scientific">Siphoviridae sp. ctL1i33</name>
    <dbReference type="NCBI Taxonomy" id="2825450"/>
    <lineage>
        <taxon>Viruses</taxon>
        <taxon>Duplodnaviria</taxon>
        <taxon>Heunggongvirae</taxon>
        <taxon>Uroviricota</taxon>
        <taxon>Caudoviricetes</taxon>
    </lineage>
</organism>
<reference evidence="1" key="1">
    <citation type="journal article" date="2021" name="Proc. Natl. Acad. Sci. U.S.A.">
        <title>A Catalog of Tens of Thousands of Viruses from Human Metagenomes Reveals Hidden Associations with Chronic Diseases.</title>
        <authorList>
            <person name="Tisza M.J."/>
            <person name="Buck C.B."/>
        </authorList>
    </citation>
    <scope>NUCLEOTIDE SEQUENCE</scope>
    <source>
        <strain evidence="1">CtL1i33</strain>
    </source>
</reference>
<proteinExistence type="predicted"/>
<name>A0A8S5PS95_9CAUD</name>
<dbReference type="EMBL" id="BK015501">
    <property type="protein sequence ID" value="DAE10023.1"/>
    <property type="molecule type" value="Genomic_DNA"/>
</dbReference>
<protein>
    <submittedName>
        <fullName evidence="1">Uncharacterized protein</fullName>
    </submittedName>
</protein>
<sequence>MNVTRNSSRDSIIGQRCSVCALMTLFINSQQKSSSCVKLLRFALSNVC</sequence>